<evidence type="ECO:0000256" key="2">
    <source>
        <dbReference type="ARBA" id="ARBA00022729"/>
    </source>
</evidence>
<keyword evidence="4 7" id="KW-0442">Lipid degradation</keyword>
<evidence type="ECO:0000256" key="4">
    <source>
        <dbReference type="ARBA" id="ARBA00022963"/>
    </source>
</evidence>
<dbReference type="Gene3D" id="3.60.60.30">
    <property type="match status" value="1"/>
</dbReference>
<dbReference type="GO" id="GO:0004620">
    <property type="term" value="F:phospholipase activity"/>
    <property type="evidence" value="ECO:0007669"/>
    <property type="project" value="InterPro"/>
</dbReference>
<organism evidence="8 9">
    <name type="scientific">Capsaspora owczarzaki (strain ATCC 30864)</name>
    <dbReference type="NCBI Taxonomy" id="595528"/>
    <lineage>
        <taxon>Eukaryota</taxon>
        <taxon>Filasterea</taxon>
        <taxon>Capsaspora</taxon>
    </lineage>
</organism>
<keyword evidence="2 7" id="KW-0732">Signal</keyword>
<accession>A0A0D2VZW6</accession>
<dbReference type="InParanoid" id="A0A0D2VZW6"/>
<dbReference type="PhylomeDB" id="A0A0D2VZW6"/>
<proteinExistence type="inferred from homology"/>
<dbReference type="InterPro" id="IPR007000">
    <property type="entry name" value="PLipase_B-like"/>
</dbReference>
<gene>
    <name evidence="8" type="ORF">CAOG_009069</name>
</gene>
<keyword evidence="6" id="KW-0325">Glycoprotein</keyword>
<dbReference type="OMA" id="LQIYYHY"/>
<comment type="similarity">
    <text evidence="1 7">Belongs to the phospholipase B-like family.</text>
</comment>
<keyword evidence="3 7" id="KW-0378">Hydrolase</keyword>
<keyword evidence="9" id="KW-1185">Reference proteome</keyword>
<name>A0A0D2VZW6_CAPO3</name>
<evidence type="ECO:0000313" key="8">
    <source>
        <dbReference type="EMBL" id="KJE97432.1"/>
    </source>
</evidence>
<dbReference type="AlphaFoldDB" id="A0A0D2VZW6"/>
<feature type="signal peptide" evidence="7">
    <location>
        <begin position="1"/>
        <end position="27"/>
    </location>
</feature>
<evidence type="ECO:0000256" key="3">
    <source>
        <dbReference type="ARBA" id="ARBA00022801"/>
    </source>
</evidence>
<evidence type="ECO:0000256" key="1">
    <source>
        <dbReference type="ARBA" id="ARBA00007835"/>
    </source>
</evidence>
<evidence type="ECO:0000256" key="6">
    <source>
        <dbReference type="ARBA" id="ARBA00023180"/>
    </source>
</evidence>
<comment type="function">
    <text evidence="7">Putative phospholipase.</text>
</comment>
<feature type="chain" id="PRO_5011330338" description="Phospholipase B-like" evidence="7">
    <location>
        <begin position="28"/>
        <end position="547"/>
    </location>
</feature>
<dbReference type="Pfam" id="PF04916">
    <property type="entry name" value="Phospholip_B"/>
    <property type="match status" value="1"/>
</dbReference>
<dbReference type="RefSeq" id="XP_011270802.1">
    <property type="nucleotide sequence ID" value="XM_011272500.1"/>
</dbReference>
<dbReference type="EC" id="3.1.1.-" evidence="7"/>
<dbReference type="GO" id="GO:0009395">
    <property type="term" value="P:phospholipid catabolic process"/>
    <property type="evidence" value="ECO:0007669"/>
    <property type="project" value="TreeGrafter"/>
</dbReference>
<keyword evidence="5 7" id="KW-0443">Lipid metabolism</keyword>
<dbReference type="Proteomes" id="UP000008743">
    <property type="component" value="Unassembled WGS sequence"/>
</dbReference>
<dbReference type="PANTHER" id="PTHR12370:SF1">
    <property type="entry name" value="PHOSPHOLIPASE B-LIKE 1"/>
    <property type="match status" value="1"/>
</dbReference>
<reference evidence="9" key="1">
    <citation type="submission" date="2011-02" db="EMBL/GenBank/DDBJ databases">
        <title>The Genome Sequence of Capsaspora owczarzaki ATCC 30864.</title>
        <authorList>
            <person name="Russ C."/>
            <person name="Cuomo C."/>
            <person name="Burger G."/>
            <person name="Gray M.W."/>
            <person name="Holland P.W.H."/>
            <person name="King N."/>
            <person name="Lang F.B.F."/>
            <person name="Roger A.J."/>
            <person name="Ruiz-Trillo I."/>
            <person name="Young S.K."/>
            <person name="Zeng Q."/>
            <person name="Gargeya S."/>
            <person name="Alvarado L."/>
            <person name="Berlin A."/>
            <person name="Chapman S.B."/>
            <person name="Chen Z."/>
            <person name="Freedman E."/>
            <person name="Gellesch M."/>
            <person name="Goldberg J."/>
            <person name="Griggs A."/>
            <person name="Gujja S."/>
            <person name="Heilman E."/>
            <person name="Heiman D."/>
            <person name="Howarth C."/>
            <person name="Mehta T."/>
            <person name="Neiman D."/>
            <person name="Pearson M."/>
            <person name="Roberts A."/>
            <person name="Saif S."/>
            <person name="Shea T."/>
            <person name="Shenoy N."/>
            <person name="Sisk P."/>
            <person name="Stolte C."/>
            <person name="Sykes S."/>
            <person name="White J."/>
            <person name="Yandava C."/>
            <person name="Haas B."/>
            <person name="Nusbaum C."/>
            <person name="Birren B."/>
        </authorList>
    </citation>
    <scope>NUCLEOTIDE SEQUENCE</scope>
    <source>
        <strain evidence="9">ATCC 30864</strain>
    </source>
</reference>
<dbReference type="OrthoDB" id="419508at2759"/>
<protein>
    <recommendedName>
        <fullName evidence="7">Phospholipase B-like</fullName>
        <ecNumber evidence="7">3.1.1.-</ecNumber>
    </recommendedName>
</protein>
<dbReference type="STRING" id="595528.A0A0D2VZW6"/>
<sequence length="547" mass="60574">MTRQALGWMALVAVVLAAAAAAATANALPTPNAAQLQATVYIKNGQASLSMGVLDPSGAAYGTFEDGLMTTGWGVFEVKTNSAFKDAEQLYAAGFLEGALTYNRIYDHYQNMFTYFFPNASDPSVQLYRNWFNQQDAWTRRNVQLNPQVSFWVQTGSILAQFDGLVAGYNAVAASSRKLDVFAFQVLNGNGDILDLMNVLQPSTRPSWNDMTPQQAQLEASRRGHCSGFIKMLPGFEDILISHSSWFTFTATNRIYKHYNFQLNDQATAAKRTSFSSYPAYLSSLDDFYIMDSGLVMIQTTNNVFNMSLYDLVRPESLLAWQRVRLANTMAHDGREWSHIVAQFNSGTYNNQYMVVTLDQIKLGQAVLDGALWVVEQIPGYVESADVTPILRAGYFSSFNVPFFERVFDMSGYPAMVAKYGVSFTHDLAPRAEIFRRDSNTVVDFSSLKQLMRSNSYKTDPYSGGSPANAVCSRYDLIANGGSPDGCYDTKATNYARARLLQADALNGPTTANSTLPAYSWSAFANLPHVGLPETYNFDFITVQPAL</sequence>
<dbReference type="EMBL" id="KE346374">
    <property type="protein sequence ID" value="KJE97432.1"/>
    <property type="molecule type" value="Genomic_DNA"/>
</dbReference>
<dbReference type="eggNOG" id="KOG3774">
    <property type="taxonomic scope" value="Eukaryota"/>
</dbReference>
<dbReference type="PANTHER" id="PTHR12370">
    <property type="entry name" value="PHOSPHOLIPASE B-RELATED"/>
    <property type="match status" value="1"/>
</dbReference>
<evidence type="ECO:0000256" key="5">
    <source>
        <dbReference type="ARBA" id="ARBA00023098"/>
    </source>
</evidence>
<evidence type="ECO:0000313" key="9">
    <source>
        <dbReference type="Proteomes" id="UP000008743"/>
    </source>
</evidence>
<evidence type="ECO:0000256" key="7">
    <source>
        <dbReference type="RuleBase" id="RU364138"/>
    </source>
</evidence>
<dbReference type="GO" id="GO:0005576">
    <property type="term" value="C:extracellular region"/>
    <property type="evidence" value="ECO:0007669"/>
    <property type="project" value="TreeGrafter"/>
</dbReference>